<reference evidence="1 2" key="1">
    <citation type="journal article" date="2019" name="Commun. Biol.">
        <title>The bagworm genome reveals a unique fibroin gene that provides high tensile strength.</title>
        <authorList>
            <person name="Kono N."/>
            <person name="Nakamura H."/>
            <person name="Ohtoshi R."/>
            <person name="Tomita M."/>
            <person name="Numata K."/>
            <person name="Arakawa K."/>
        </authorList>
    </citation>
    <scope>NUCLEOTIDE SEQUENCE [LARGE SCALE GENOMIC DNA]</scope>
</reference>
<organism evidence="1 2">
    <name type="scientific">Eumeta variegata</name>
    <name type="common">Bagworm moth</name>
    <name type="synonym">Eumeta japonica</name>
    <dbReference type="NCBI Taxonomy" id="151549"/>
    <lineage>
        <taxon>Eukaryota</taxon>
        <taxon>Metazoa</taxon>
        <taxon>Ecdysozoa</taxon>
        <taxon>Arthropoda</taxon>
        <taxon>Hexapoda</taxon>
        <taxon>Insecta</taxon>
        <taxon>Pterygota</taxon>
        <taxon>Neoptera</taxon>
        <taxon>Endopterygota</taxon>
        <taxon>Lepidoptera</taxon>
        <taxon>Glossata</taxon>
        <taxon>Ditrysia</taxon>
        <taxon>Tineoidea</taxon>
        <taxon>Psychidae</taxon>
        <taxon>Oiketicinae</taxon>
        <taxon>Eumeta</taxon>
    </lineage>
</organism>
<sequence>MRCAGERGAQSSREPFLRFPCCLTRNEEKRPAVRRCLIHKQCPYFKVPHAAARHSARRRRASRFRAVFVTAAQRISFHRFSNKGNLSRGAIKNFDRVYDTSHTVINVNNVQIALTEPCGRKLKDVRPVPVRHLAEDVQQLRRVPRLCWTTHQR</sequence>
<dbReference type="AlphaFoldDB" id="A0A4C2A6Q7"/>
<proteinExistence type="predicted"/>
<name>A0A4C2A6Q7_EUMVA</name>
<evidence type="ECO:0000313" key="1">
    <source>
        <dbReference type="EMBL" id="GBP95778.1"/>
    </source>
</evidence>
<evidence type="ECO:0000313" key="2">
    <source>
        <dbReference type="Proteomes" id="UP000299102"/>
    </source>
</evidence>
<dbReference type="EMBL" id="BGZK01002681">
    <property type="protein sequence ID" value="GBP95778.1"/>
    <property type="molecule type" value="Genomic_DNA"/>
</dbReference>
<keyword evidence="2" id="KW-1185">Reference proteome</keyword>
<accession>A0A4C2A6Q7</accession>
<dbReference type="Proteomes" id="UP000299102">
    <property type="component" value="Unassembled WGS sequence"/>
</dbReference>
<protein>
    <submittedName>
        <fullName evidence="1">Uncharacterized protein</fullName>
    </submittedName>
</protein>
<gene>
    <name evidence="1" type="ORF">EVAR_70994_1</name>
</gene>
<comment type="caution">
    <text evidence="1">The sequence shown here is derived from an EMBL/GenBank/DDBJ whole genome shotgun (WGS) entry which is preliminary data.</text>
</comment>